<keyword evidence="5" id="KW-1185">Reference proteome</keyword>
<keyword evidence="1" id="KW-0694">RNA-binding</keyword>
<dbReference type="Proteomes" id="UP001187682">
    <property type="component" value="Unassembled WGS sequence"/>
</dbReference>
<accession>A0AAE8MQR6</accession>
<protein>
    <recommendedName>
        <fullName evidence="3">Mei2-like C-terminal RNA recognition motif domain-containing protein</fullName>
    </recommendedName>
</protein>
<proteinExistence type="predicted"/>
<gene>
    <name evidence="4" type="ORF">DNG_01350</name>
</gene>
<comment type="caution">
    <text evidence="4">The sequence shown here is derived from an EMBL/GenBank/DDBJ whole genome shotgun (WGS) entry which is preliminary data.</text>
</comment>
<dbReference type="PANTHER" id="PTHR23189">
    <property type="entry name" value="RNA RECOGNITION MOTIF-CONTAINING"/>
    <property type="match status" value="1"/>
</dbReference>
<evidence type="ECO:0000259" key="3">
    <source>
        <dbReference type="Pfam" id="PF04059"/>
    </source>
</evidence>
<dbReference type="InterPro" id="IPR035979">
    <property type="entry name" value="RBD_domain_sf"/>
</dbReference>
<feature type="domain" description="Mei2-like C-terminal RNA recognition motif" evidence="3">
    <location>
        <begin position="290"/>
        <end position="383"/>
    </location>
</feature>
<dbReference type="CDD" id="cd12532">
    <property type="entry name" value="RRM3_MEI2_fungi"/>
    <property type="match status" value="1"/>
</dbReference>
<dbReference type="GO" id="GO:0003723">
    <property type="term" value="F:RNA binding"/>
    <property type="evidence" value="ECO:0007669"/>
    <property type="project" value="UniProtKB-KW"/>
</dbReference>
<evidence type="ECO:0000313" key="5">
    <source>
        <dbReference type="Proteomes" id="UP001187682"/>
    </source>
</evidence>
<dbReference type="InterPro" id="IPR007201">
    <property type="entry name" value="Mei2-like_Rrm_C"/>
</dbReference>
<dbReference type="InterPro" id="IPR034862">
    <property type="entry name" value="Fungal_Mei2-like_RRM3"/>
</dbReference>
<dbReference type="Pfam" id="PF04059">
    <property type="entry name" value="RRM_2"/>
    <property type="match status" value="1"/>
</dbReference>
<dbReference type="EMBL" id="ONZQ02000002">
    <property type="protein sequence ID" value="SPN98296.1"/>
    <property type="molecule type" value="Genomic_DNA"/>
</dbReference>
<evidence type="ECO:0000256" key="2">
    <source>
        <dbReference type="SAM" id="MobiDB-lite"/>
    </source>
</evidence>
<sequence length="405" mass="44087">MADPSQDEGGSPASTPASPLPKPVVPGDATGGLSIGRLAEKSSSQTQDIPETLASRGRDTPPAPDSFLAVARQTSRKLSPTASPFQPFLNAALGLLYTVPPDLSRSSALPHILSNSQNLSSDLGLSRHLVFTPVTGNIVVGDVERFLENLSNVGFQYLGGSTVQAVGNSVSAYFTDIRDSCLVYTNSHMFGADWDVKYVSGMAAPGTPGRGNLVPESQLAVVASILPGIELDHRRAEMVVYQLLHSQAQIFSIGEQSSFQNGTYRAMVEYCDVSATHAAATRLANTVIEIMLRNIPNKVDQAMLKRIIDESSWGKYDFMYLRIDFANDCNVGYAFINFVDPLDIIDFVNARGNQRWNCFKSDKVAEISYATIQGKDCLVQKFRNSSVMLEAPHYRPKVIPSHIYT</sequence>
<dbReference type="SUPFAM" id="SSF54928">
    <property type="entry name" value="RNA-binding domain, RBD"/>
    <property type="match status" value="1"/>
</dbReference>
<evidence type="ECO:0000313" key="4">
    <source>
        <dbReference type="EMBL" id="SPN98296.1"/>
    </source>
</evidence>
<evidence type="ECO:0000256" key="1">
    <source>
        <dbReference type="ARBA" id="ARBA00022884"/>
    </source>
</evidence>
<organism evidence="4 5">
    <name type="scientific">Cephalotrichum gorgonifer</name>
    <dbReference type="NCBI Taxonomy" id="2041049"/>
    <lineage>
        <taxon>Eukaryota</taxon>
        <taxon>Fungi</taxon>
        <taxon>Dikarya</taxon>
        <taxon>Ascomycota</taxon>
        <taxon>Pezizomycotina</taxon>
        <taxon>Sordariomycetes</taxon>
        <taxon>Hypocreomycetidae</taxon>
        <taxon>Microascales</taxon>
        <taxon>Microascaceae</taxon>
        <taxon>Cephalotrichum</taxon>
    </lineage>
</organism>
<reference evidence="4" key="1">
    <citation type="submission" date="2018-03" db="EMBL/GenBank/DDBJ databases">
        <authorList>
            <person name="Guldener U."/>
        </authorList>
    </citation>
    <scope>NUCLEOTIDE SEQUENCE</scope>
</reference>
<dbReference type="AlphaFoldDB" id="A0AAE8MQR6"/>
<name>A0AAE8MQR6_9PEZI</name>
<feature type="region of interest" description="Disordered" evidence="2">
    <location>
        <begin position="1"/>
        <end position="66"/>
    </location>
</feature>